<organism evidence="5 6">
    <name type="scientific">Magnusiomyces paraingens</name>
    <dbReference type="NCBI Taxonomy" id="2606893"/>
    <lineage>
        <taxon>Eukaryota</taxon>
        <taxon>Fungi</taxon>
        <taxon>Dikarya</taxon>
        <taxon>Ascomycota</taxon>
        <taxon>Saccharomycotina</taxon>
        <taxon>Dipodascomycetes</taxon>
        <taxon>Dipodascales</taxon>
        <taxon>Dipodascaceae</taxon>
        <taxon>Magnusiomyces</taxon>
    </lineage>
</organism>
<dbReference type="InterPro" id="IPR035979">
    <property type="entry name" value="RBD_domain_sf"/>
</dbReference>
<proteinExistence type="predicted"/>
<dbReference type="Pfam" id="PF00076">
    <property type="entry name" value="RRM_1"/>
    <property type="match status" value="1"/>
</dbReference>
<sequence length="304" mass="36898">MTDYEEADTHRADEYREGGERSLSPEAAYDRRSDSPRREDRDDPEPRDSQQGPRAEEEDDPRNEGTNLFVTGISKTIDEDELRSVFAKFGTVDKCQIMMDPHTKESRGFGFVNMVDVTDADKAIEELTGHTIAGRTLSVEKARRKRPRTPTPGKYYGPRKARRGGGRPRFDDRYRRDYPRYEDRRYDDRPSRYDDPYRRPRYDDRERYYRDRERGGDRYRMDDRERYPPRDNRDRYERRYSREEHRFPPRDDRLPPRDDRLPPRDDRLPPRDMREERPYRDERERYPGPPPPVSDSYREREDYH</sequence>
<feature type="compositionally biased region" description="Basic and acidic residues" evidence="3">
    <location>
        <begin position="28"/>
        <end position="48"/>
    </location>
</feature>
<keyword evidence="6" id="KW-1185">Reference proteome</keyword>
<evidence type="ECO:0000313" key="6">
    <source>
        <dbReference type="Proteomes" id="UP000398389"/>
    </source>
</evidence>
<dbReference type="Gene3D" id="3.30.70.330">
    <property type="match status" value="1"/>
</dbReference>
<name>A0A5E8B4D5_9ASCO</name>
<keyword evidence="1 2" id="KW-0694">RNA-binding</keyword>
<dbReference type="Proteomes" id="UP000398389">
    <property type="component" value="Unassembled WGS sequence"/>
</dbReference>
<dbReference type="RefSeq" id="XP_031851789.1">
    <property type="nucleotide sequence ID" value="XM_031995898.1"/>
</dbReference>
<dbReference type="GeneID" id="43579998"/>
<evidence type="ECO:0000256" key="1">
    <source>
        <dbReference type="ARBA" id="ARBA00022884"/>
    </source>
</evidence>
<dbReference type="CDD" id="cd00590">
    <property type="entry name" value="RRM_SF"/>
    <property type="match status" value="1"/>
</dbReference>
<evidence type="ECO:0000313" key="5">
    <source>
        <dbReference type="EMBL" id="VVT46361.1"/>
    </source>
</evidence>
<dbReference type="SMART" id="SM00360">
    <property type="entry name" value="RRM"/>
    <property type="match status" value="1"/>
</dbReference>
<dbReference type="OrthoDB" id="6159137at2759"/>
<evidence type="ECO:0000259" key="4">
    <source>
        <dbReference type="PROSITE" id="PS50102"/>
    </source>
</evidence>
<dbReference type="PROSITE" id="PS50102">
    <property type="entry name" value="RRM"/>
    <property type="match status" value="1"/>
</dbReference>
<reference evidence="5 6" key="1">
    <citation type="submission" date="2019-09" db="EMBL/GenBank/DDBJ databases">
        <authorList>
            <person name="Brejova B."/>
        </authorList>
    </citation>
    <scope>NUCLEOTIDE SEQUENCE [LARGE SCALE GENOMIC DNA]</scope>
</reference>
<protein>
    <recommendedName>
        <fullName evidence="4">RRM domain-containing protein</fullName>
    </recommendedName>
</protein>
<feature type="region of interest" description="Disordered" evidence="3">
    <location>
        <begin position="135"/>
        <end position="304"/>
    </location>
</feature>
<evidence type="ECO:0000256" key="2">
    <source>
        <dbReference type="PROSITE-ProRule" id="PRU00176"/>
    </source>
</evidence>
<dbReference type="SUPFAM" id="SSF54928">
    <property type="entry name" value="RNA-binding domain, RBD"/>
    <property type="match status" value="1"/>
</dbReference>
<dbReference type="InterPro" id="IPR012677">
    <property type="entry name" value="Nucleotide-bd_a/b_plait_sf"/>
</dbReference>
<feature type="compositionally biased region" description="Basic residues" evidence="3">
    <location>
        <begin position="157"/>
        <end position="166"/>
    </location>
</feature>
<accession>A0A5E8B4D5</accession>
<feature type="region of interest" description="Disordered" evidence="3">
    <location>
        <begin position="1"/>
        <end position="74"/>
    </location>
</feature>
<dbReference type="PANTHER" id="PTHR48027">
    <property type="entry name" value="HETEROGENEOUS NUCLEAR RIBONUCLEOPROTEIN 87F-RELATED"/>
    <property type="match status" value="1"/>
</dbReference>
<dbReference type="AlphaFoldDB" id="A0A5E8B4D5"/>
<evidence type="ECO:0000256" key="3">
    <source>
        <dbReference type="SAM" id="MobiDB-lite"/>
    </source>
</evidence>
<feature type="compositionally biased region" description="Basic and acidic residues" evidence="3">
    <location>
        <begin position="7"/>
        <end position="20"/>
    </location>
</feature>
<dbReference type="InterPro" id="IPR052462">
    <property type="entry name" value="SLIRP/GR-RBP-like"/>
</dbReference>
<dbReference type="InterPro" id="IPR000504">
    <property type="entry name" value="RRM_dom"/>
</dbReference>
<dbReference type="EMBL" id="CABVLU010000001">
    <property type="protein sequence ID" value="VVT46361.1"/>
    <property type="molecule type" value="Genomic_DNA"/>
</dbReference>
<feature type="compositionally biased region" description="Basic and acidic residues" evidence="3">
    <location>
        <begin position="168"/>
        <end position="286"/>
    </location>
</feature>
<dbReference type="GO" id="GO:0003723">
    <property type="term" value="F:RNA binding"/>
    <property type="evidence" value="ECO:0007669"/>
    <property type="project" value="UniProtKB-UniRule"/>
</dbReference>
<gene>
    <name evidence="5" type="ORF">SAPINGB_P001175</name>
</gene>
<feature type="domain" description="RRM" evidence="4">
    <location>
        <begin position="66"/>
        <end position="144"/>
    </location>
</feature>